<organism evidence="2 3">
    <name type="scientific">Granulicella aggregans</name>
    <dbReference type="NCBI Taxonomy" id="474949"/>
    <lineage>
        <taxon>Bacteria</taxon>
        <taxon>Pseudomonadati</taxon>
        <taxon>Acidobacteriota</taxon>
        <taxon>Terriglobia</taxon>
        <taxon>Terriglobales</taxon>
        <taxon>Acidobacteriaceae</taxon>
        <taxon>Granulicella</taxon>
    </lineage>
</organism>
<name>A0A7W7ZFW7_9BACT</name>
<comment type="caution">
    <text evidence="2">The sequence shown here is derived from an EMBL/GenBank/DDBJ whole genome shotgun (WGS) entry which is preliminary data.</text>
</comment>
<sequence>MTERRACRLAKQPRGTQRYRAIRQEDEDALTQAIVLLASQYGRYGYRRITALAEAGRLWVGKDRVERIWRREGLKVPQKQKPRGRLWLNDGSCVRLRPTHKNYVWSYDFVSARTHDGRSVRLLNLIDEHARESLLVRAERRWSSSRVISALADVMVMKGVPEHLRSDIVLTQEGKAGEKRRSLSIPYGMCLTTTVPPSGFHEQGLSVRP</sequence>
<evidence type="ECO:0000313" key="2">
    <source>
        <dbReference type="EMBL" id="MBB5058859.1"/>
    </source>
</evidence>
<evidence type="ECO:0000259" key="1">
    <source>
        <dbReference type="PROSITE" id="PS50994"/>
    </source>
</evidence>
<dbReference type="InterPro" id="IPR012337">
    <property type="entry name" value="RNaseH-like_sf"/>
</dbReference>
<dbReference type="GO" id="GO:0003676">
    <property type="term" value="F:nucleic acid binding"/>
    <property type="evidence" value="ECO:0007669"/>
    <property type="project" value="InterPro"/>
</dbReference>
<accession>A0A7W7ZFW7</accession>
<feature type="domain" description="Integrase catalytic" evidence="1">
    <location>
        <begin position="94"/>
        <end position="209"/>
    </location>
</feature>
<dbReference type="InterPro" id="IPR036397">
    <property type="entry name" value="RNaseH_sf"/>
</dbReference>
<dbReference type="PANTHER" id="PTHR47515">
    <property type="entry name" value="LOW CALCIUM RESPONSE LOCUS PROTEIN T"/>
    <property type="match status" value="1"/>
</dbReference>
<protein>
    <recommendedName>
        <fullName evidence="1">Integrase catalytic domain-containing protein</fullName>
    </recommendedName>
</protein>
<dbReference type="Proteomes" id="UP000540989">
    <property type="component" value="Unassembled WGS sequence"/>
</dbReference>
<gene>
    <name evidence="2" type="ORF">HDF16_003582</name>
</gene>
<evidence type="ECO:0000313" key="3">
    <source>
        <dbReference type="Proteomes" id="UP000540989"/>
    </source>
</evidence>
<dbReference type="PROSITE" id="PS50994">
    <property type="entry name" value="INTEGRASE"/>
    <property type="match status" value="1"/>
</dbReference>
<dbReference type="Gene3D" id="3.30.420.10">
    <property type="entry name" value="Ribonuclease H-like superfamily/Ribonuclease H"/>
    <property type="match status" value="1"/>
</dbReference>
<dbReference type="GO" id="GO:0015074">
    <property type="term" value="P:DNA integration"/>
    <property type="evidence" value="ECO:0007669"/>
    <property type="project" value="InterPro"/>
</dbReference>
<dbReference type="PANTHER" id="PTHR47515:SF1">
    <property type="entry name" value="BLR2054 PROTEIN"/>
    <property type="match status" value="1"/>
</dbReference>
<keyword evidence="3" id="KW-1185">Reference proteome</keyword>
<dbReference type="EMBL" id="JACHIP010000005">
    <property type="protein sequence ID" value="MBB5058859.1"/>
    <property type="molecule type" value="Genomic_DNA"/>
</dbReference>
<dbReference type="InterPro" id="IPR001584">
    <property type="entry name" value="Integrase_cat-core"/>
</dbReference>
<dbReference type="Pfam" id="PF13276">
    <property type="entry name" value="HTH_21"/>
    <property type="match status" value="1"/>
</dbReference>
<reference evidence="2 3" key="1">
    <citation type="submission" date="2020-08" db="EMBL/GenBank/DDBJ databases">
        <title>Genomic Encyclopedia of Type Strains, Phase IV (KMG-V): Genome sequencing to study the core and pangenomes of soil and plant-associated prokaryotes.</title>
        <authorList>
            <person name="Whitman W."/>
        </authorList>
    </citation>
    <scope>NUCLEOTIDE SEQUENCE [LARGE SCALE GENOMIC DNA]</scope>
    <source>
        <strain evidence="2 3">M8UP14</strain>
    </source>
</reference>
<dbReference type="AlphaFoldDB" id="A0A7W7ZFW7"/>
<proteinExistence type="predicted"/>
<dbReference type="InterPro" id="IPR025948">
    <property type="entry name" value="HTH-like_dom"/>
</dbReference>
<dbReference type="SUPFAM" id="SSF53098">
    <property type="entry name" value="Ribonuclease H-like"/>
    <property type="match status" value="1"/>
</dbReference>